<dbReference type="PANTHER" id="PTHR21139:SF42">
    <property type="entry name" value="TRIOSEPHOSPHATE ISOMERASE"/>
    <property type="match status" value="1"/>
</dbReference>
<dbReference type="Pfam" id="PF00121">
    <property type="entry name" value="TIM"/>
    <property type="match status" value="1"/>
</dbReference>
<reference evidence="4 5" key="1">
    <citation type="journal article" date="2015" name="Nature">
        <title>rRNA introns, odd ribosomes, and small enigmatic genomes across a large radiation of phyla.</title>
        <authorList>
            <person name="Brown C.T."/>
            <person name="Hug L.A."/>
            <person name="Thomas B.C."/>
            <person name="Sharon I."/>
            <person name="Castelle C.J."/>
            <person name="Singh A."/>
            <person name="Wilkins M.J."/>
            <person name="Williams K.H."/>
            <person name="Banfield J.F."/>
        </authorList>
    </citation>
    <scope>NUCLEOTIDE SEQUENCE [LARGE SCALE GENOMIC DNA]</scope>
</reference>
<proteinExistence type="inferred from homology"/>
<dbReference type="InterPro" id="IPR035990">
    <property type="entry name" value="TIM_sf"/>
</dbReference>
<evidence type="ECO:0000256" key="3">
    <source>
        <dbReference type="RuleBase" id="RU363013"/>
    </source>
</evidence>
<dbReference type="CDD" id="cd00311">
    <property type="entry name" value="TIM"/>
    <property type="match status" value="1"/>
</dbReference>
<evidence type="ECO:0000256" key="1">
    <source>
        <dbReference type="ARBA" id="ARBA00007422"/>
    </source>
</evidence>
<dbReference type="EMBL" id="LCJW01000007">
    <property type="protein sequence ID" value="KKT86614.1"/>
    <property type="molecule type" value="Genomic_DNA"/>
</dbReference>
<dbReference type="GO" id="GO:0006094">
    <property type="term" value="P:gluconeogenesis"/>
    <property type="evidence" value="ECO:0007669"/>
    <property type="project" value="UniProtKB-UniPathway"/>
</dbReference>
<dbReference type="Proteomes" id="UP000034797">
    <property type="component" value="Unassembled WGS sequence"/>
</dbReference>
<dbReference type="InterPro" id="IPR013785">
    <property type="entry name" value="Aldolase_TIM"/>
</dbReference>
<evidence type="ECO:0000313" key="5">
    <source>
        <dbReference type="Proteomes" id="UP000034797"/>
    </source>
</evidence>
<comment type="similarity">
    <text evidence="1 3">Belongs to the triosephosphate isomerase family.</text>
</comment>
<dbReference type="InterPro" id="IPR000652">
    <property type="entry name" value="Triosephosphate_isomerase"/>
</dbReference>
<dbReference type="PANTHER" id="PTHR21139">
    <property type="entry name" value="TRIOSEPHOSPHATE ISOMERASE"/>
    <property type="match status" value="1"/>
</dbReference>
<dbReference type="AlphaFoldDB" id="A0A0G1NR04"/>
<gene>
    <name evidence="4" type="ORF">UW84_C0007G0023</name>
</gene>
<evidence type="ECO:0000256" key="2">
    <source>
        <dbReference type="ARBA" id="ARBA00023235"/>
    </source>
</evidence>
<comment type="pathway">
    <text evidence="3">Carbohydrate degradation; glycolysis; D-glyceraldehyde 3-phosphate from glycerone phosphate: step 1/1.</text>
</comment>
<name>A0A0G1NR04_9BACT</name>
<organism evidence="4 5">
    <name type="scientific">Candidatus Collierbacteria bacterium GW2011_GWA2_44_99</name>
    <dbReference type="NCBI Taxonomy" id="1618380"/>
    <lineage>
        <taxon>Bacteria</taxon>
        <taxon>Candidatus Collieribacteriota</taxon>
    </lineage>
</organism>
<dbReference type="GO" id="GO:0004807">
    <property type="term" value="F:triose-phosphate isomerase activity"/>
    <property type="evidence" value="ECO:0007669"/>
    <property type="project" value="UniProtKB-EC"/>
</dbReference>
<dbReference type="PROSITE" id="PS51440">
    <property type="entry name" value="TIM_2"/>
    <property type="match status" value="1"/>
</dbReference>
<sequence>MRAEGYCCETVTREYGFWRTSNHSRCIIKKVKYVIGNWKSNQNISQSLIWLDGLSALHPKFSPEVTVILCLPFTDIVNYCIVGHSERRQEFSETSEIVAQKARLLLESSITPIICLDTPYLDEQIKALFTCDVDVSRCFFVYEPISAIGIGKPIDSVSANHIANQIAFLTDNAAPILYGGSVSSDNAASFVRENCIDGVLVGTDSLEPTLFAGIITSLS</sequence>
<keyword evidence="3" id="KW-0324">Glycolysis</keyword>
<dbReference type="UniPathway" id="UPA00138"/>
<dbReference type="GO" id="GO:0006096">
    <property type="term" value="P:glycolytic process"/>
    <property type="evidence" value="ECO:0007669"/>
    <property type="project" value="UniProtKB-UniPathway"/>
</dbReference>
<keyword evidence="3" id="KW-0963">Cytoplasm</keyword>
<dbReference type="Gene3D" id="3.20.20.70">
    <property type="entry name" value="Aldolase class I"/>
    <property type="match status" value="1"/>
</dbReference>
<keyword evidence="2 3" id="KW-0413">Isomerase</keyword>
<dbReference type="EC" id="5.3.1.1" evidence="3"/>
<comment type="caution">
    <text evidence="4">The sequence shown here is derived from an EMBL/GenBank/DDBJ whole genome shotgun (WGS) entry which is preliminary data.</text>
</comment>
<comment type="catalytic activity">
    <reaction evidence="3">
        <text>D-glyceraldehyde 3-phosphate = dihydroxyacetone phosphate</text>
        <dbReference type="Rhea" id="RHEA:18585"/>
        <dbReference type="ChEBI" id="CHEBI:57642"/>
        <dbReference type="ChEBI" id="CHEBI:59776"/>
        <dbReference type="EC" id="5.3.1.1"/>
    </reaction>
</comment>
<dbReference type="GO" id="GO:0019563">
    <property type="term" value="P:glycerol catabolic process"/>
    <property type="evidence" value="ECO:0007669"/>
    <property type="project" value="TreeGrafter"/>
</dbReference>
<comment type="subcellular location">
    <subcellularLocation>
        <location evidence="3">Cytoplasm</location>
    </subcellularLocation>
</comment>
<protein>
    <recommendedName>
        <fullName evidence="3">Triosephosphate isomerase</fullName>
        <ecNumber evidence="3">5.3.1.1</ecNumber>
    </recommendedName>
</protein>
<dbReference type="GO" id="GO:0046166">
    <property type="term" value="P:glyceraldehyde-3-phosphate biosynthetic process"/>
    <property type="evidence" value="ECO:0007669"/>
    <property type="project" value="TreeGrafter"/>
</dbReference>
<dbReference type="UniPathway" id="UPA00109">
    <property type="reaction ID" value="UER00189"/>
</dbReference>
<comment type="subunit">
    <text evidence="3">Homodimer.</text>
</comment>
<accession>A0A0G1NR04</accession>
<dbReference type="SUPFAM" id="SSF51351">
    <property type="entry name" value="Triosephosphate isomerase (TIM)"/>
    <property type="match status" value="1"/>
</dbReference>
<dbReference type="GO" id="GO:0005829">
    <property type="term" value="C:cytosol"/>
    <property type="evidence" value="ECO:0007669"/>
    <property type="project" value="TreeGrafter"/>
</dbReference>
<keyword evidence="3" id="KW-0312">Gluconeogenesis</keyword>
<evidence type="ECO:0000313" key="4">
    <source>
        <dbReference type="EMBL" id="KKT86614.1"/>
    </source>
</evidence>
<comment type="pathway">
    <text evidence="3">Carbohydrate biosynthesis; gluconeogenesis.</text>
</comment>